<proteinExistence type="predicted"/>
<dbReference type="Proteomes" id="UP000053859">
    <property type="component" value="Unassembled WGS sequence"/>
</dbReference>
<organism evidence="1 2">
    <name type="scientific">Streptomyces azureus</name>
    <dbReference type="NCBI Taxonomy" id="146537"/>
    <lineage>
        <taxon>Bacteria</taxon>
        <taxon>Bacillati</taxon>
        <taxon>Actinomycetota</taxon>
        <taxon>Actinomycetes</taxon>
        <taxon>Kitasatosporales</taxon>
        <taxon>Streptomycetaceae</taxon>
        <taxon>Streptomyces</taxon>
    </lineage>
</organism>
<reference evidence="1" key="1">
    <citation type="journal article" date="2015" name="Genome Announc.">
        <title>Draft Genome Sequence of Thiostrepton-Producing Streptomyces azureus ATCC 14921.</title>
        <authorList>
            <person name="Sakihara K."/>
            <person name="Maeda J."/>
            <person name="Tashiro K."/>
            <person name="Fujino Y."/>
            <person name="Kuhara S."/>
            <person name="Ohshima T."/>
            <person name="Ogata S."/>
            <person name="Doi K."/>
        </authorList>
    </citation>
    <scope>NUCLEOTIDE SEQUENCE [LARGE SCALE GENOMIC DNA]</scope>
    <source>
        <strain evidence="1">ATCC14921</strain>
    </source>
</reference>
<dbReference type="AlphaFoldDB" id="A0A0K8PE32"/>
<sequence length="82" mass="9407">MQLFEVVAPAWCDPPGIQRVVRQFAGNFDELGCERVRFPFVVRAGWPEFTLCRLRAGREELTWWITRRGVAAVGPSRAIRCT</sequence>
<name>A0A0K8PE32_STRAJ</name>
<dbReference type="EMBL" id="DF968199">
    <property type="protein sequence ID" value="GAP45998.1"/>
    <property type="molecule type" value="Genomic_DNA"/>
</dbReference>
<evidence type="ECO:0000313" key="1">
    <source>
        <dbReference type="EMBL" id="GAP45998.1"/>
    </source>
</evidence>
<keyword evidence="2" id="KW-1185">Reference proteome</keyword>
<dbReference type="PATRIC" id="fig|146537.3.peg.766"/>
<gene>
    <name evidence="1" type="ORF">SAZU_0730</name>
</gene>
<evidence type="ECO:0000313" key="2">
    <source>
        <dbReference type="Proteomes" id="UP000053859"/>
    </source>
</evidence>
<protein>
    <submittedName>
        <fullName evidence="1">Uncharacterized protein</fullName>
    </submittedName>
</protein>
<accession>A0A0K8PE32</accession>